<protein>
    <submittedName>
        <fullName evidence="2">Uncharacterized protein</fullName>
    </submittedName>
</protein>
<feature type="region of interest" description="Disordered" evidence="1">
    <location>
        <begin position="33"/>
        <end position="89"/>
    </location>
</feature>
<name>A0A9P6SUQ5_9FUNG</name>
<evidence type="ECO:0000313" key="3">
    <source>
        <dbReference type="Proteomes" id="UP000749646"/>
    </source>
</evidence>
<keyword evidence="3" id="KW-1185">Reference proteome</keyword>
<dbReference type="EMBL" id="JAAAHW010000222">
    <property type="protein sequence ID" value="KAG0004965.1"/>
    <property type="molecule type" value="Genomic_DNA"/>
</dbReference>
<feature type="compositionally biased region" description="Low complexity" evidence="1">
    <location>
        <begin position="45"/>
        <end position="58"/>
    </location>
</feature>
<organism evidence="2 3">
    <name type="scientific">Modicella reniformis</name>
    <dbReference type="NCBI Taxonomy" id="1440133"/>
    <lineage>
        <taxon>Eukaryota</taxon>
        <taxon>Fungi</taxon>
        <taxon>Fungi incertae sedis</taxon>
        <taxon>Mucoromycota</taxon>
        <taxon>Mortierellomycotina</taxon>
        <taxon>Mortierellomycetes</taxon>
        <taxon>Mortierellales</taxon>
        <taxon>Mortierellaceae</taxon>
        <taxon>Modicella</taxon>
    </lineage>
</organism>
<evidence type="ECO:0000313" key="2">
    <source>
        <dbReference type="EMBL" id="KAG0004965.1"/>
    </source>
</evidence>
<gene>
    <name evidence="2" type="ORF">BGZ65_012291</name>
</gene>
<dbReference type="Proteomes" id="UP000749646">
    <property type="component" value="Unassembled WGS sequence"/>
</dbReference>
<feature type="compositionally biased region" description="Polar residues" evidence="1">
    <location>
        <begin position="33"/>
        <end position="43"/>
    </location>
</feature>
<sequence length="355" mass="38472">MTSTDVVAPSTSSTVKAKRGLASFKNMFSSKKNLVDQTSSCADESSPLSSEPSVDKSSPSPPTSSPSSRPPSSSSLLTPTSLKSQNPVASLLAANQKRVMGKAAEKEKKEQAKQEIQLSIVNEHGAFLPPPPLEKAYKEHFTDNDEDFFQTIISTSPERVRTFLSAASTISPEMFSSPSSKIKRHTLVSFPSSFSNSLSNTSNSSHHEFVDEESTICSLRSSPPRTVPSKDDDYTPKQQQQLPVKDKCDRVQVAYLTGEMEEDLNEALSESMSGSVMASFGPSSPSQESVPDLVDDDDQSGSESSSSSLSSSANASPRHSTALSFQKDSFRFQQPFAKRKALREESLDIEMPLAH</sequence>
<proteinExistence type="predicted"/>
<feature type="compositionally biased region" description="Low complexity" evidence="1">
    <location>
        <begin position="65"/>
        <end position="84"/>
    </location>
</feature>
<feature type="compositionally biased region" description="Polar residues" evidence="1">
    <location>
        <begin position="268"/>
        <end position="289"/>
    </location>
</feature>
<feature type="region of interest" description="Disordered" evidence="1">
    <location>
        <begin position="266"/>
        <end position="326"/>
    </location>
</feature>
<feature type="compositionally biased region" description="Polar residues" evidence="1">
    <location>
        <begin position="1"/>
        <end position="15"/>
    </location>
</feature>
<feature type="region of interest" description="Disordered" evidence="1">
    <location>
        <begin position="193"/>
        <end position="246"/>
    </location>
</feature>
<feature type="region of interest" description="Disordered" evidence="1">
    <location>
        <begin position="1"/>
        <end position="20"/>
    </location>
</feature>
<accession>A0A9P6SUQ5</accession>
<feature type="compositionally biased region" description="Polar residues" evidence="1">
    <location>
        <begin position="215"/>
        <end position="224"/>
    </location>
</feature>
<comment type="caution">
    <text evidence="2">The sequence shown here is derived from an EMBL/GenBank/DDBJ whole genome shotgun (WGS) entry which is preliminary data.</text>
</comment>
<feature type="compositionally biased region" description="Low complexity" evidence="1">
    <location>
        <begin position="301"/>
        <end position="320"/>
    </location>
</feature>
<dbReference type="AlphaFoldDB" id="A0A9P6SUQ5"/>
<evidence type="ECO:0000256" key="1">
    <source>
        <dbReference type="SAM" id="MobiDB-lite"/>
    </source>
</evidence>
<dbReference type="OrthoDB" id="2262261at2759"/>
<feature type="compositionally biased region" description="Low complexity" evidence="1">
    <location>
        <begin position="193"/>
        <end position="204"/>
    </location>
</feature>
<reference evidence="2" key="1">
    <citation type="journal article" date="2020" name="Fungal Divers.">
        <title>Resolving the Mortierellaceae phylogeny through synthesis of multi-gene phylogenetics and phylogenomics.</title>
        <authorList>
            <person name="Vandepol N."/>
            <person name="Liber J."/>
            <person name="Desiro A."/>
            <person name="Na H."/>
            <person name="Kennedy M."/>
            <person name="Barry K."/>
            <person name="Grigoriev I.V."/>
            <person name="Miller A.N."/>
            <person name="O'Donnell K."/>
            <person name="Stajich J.E."/>
            <person name="Bonito G."/>
        </authorList>
    </citation>
    <scope>NUCLEOTIDE SEQUENCE</scope>
    <source>
        <strain evidence="2">MES-2147</strain>
    </source>
</reference>